<feature type="non-terminal residue" evidence="1">
    <location>
        <position position="152"/>
    </location>
</feature>
<comment type="caution">
    <text evidence="1">The sequence shown here is derived from an EMBL/GenBank/DDBJ whole genome shotgun (WGS) entry which is preliminary data.</text>
</comment>
<sequence>MLTPPMVPANASAMTTEIDESQIQGDMQRKIGNKINCVSSISSKHQPLSNSSPNSFHWSLSCERLGFSMTAAPRVFYVGNDDIPIDPEPPDKDVVLTSPLPLVQFISNPLVRTPHLNHAASYAFLDDFHMRIIRFDYTPNLELPLVDLKSLK</sequence>
<organism evidence="1 2">
    <name type="scientific">Trifolium medium</name>
    <dbReference type="NCBI Taxonomy" id="97028"/>
    <lineage>
        <taxon>Eukaryota</taxon>
        <taxon>Viridiplantae</taxon>
        <taxon>Streptophyta</taxon>
        <taxon>Embryophyta</taxon>
        <taxon>Tracheophyta</taxon>
        <taxon>Spermatophyta</taxon>
        <taxon>Magnoliopsida</taxon>
        <taxon>eudicotyledons</taxon>
        <taxon>Gunneridae</taxon>
        <taxon>Pentapetalae</taxon>
        <taxon>rosids</taxon>
        <taxon>fabids</taxon>
        <taxon>Fabales</taxon>
        <taxon>Fabaceae</taxon>
        <taxon>Papilionoideae</taxon>
        <taxon>50 kb inversion clade</taxon>
        <taxon>NPAAA clade</taxon>
        <taxon>Hologalegina</taxon>
        <taxon>IRL clade</taxon>
        <taxon>Trifolieae</taxon>
        <taxon>Trifolium</taxon>
    </lineage>
</organism>
<protein>
    <submittedName>
        <fullName evidence="1">Uncharacterized protein</fullName>
    </submittedName>
</protein>
<evidence type="ECO:0000313" key="1">
    <source>
        <dbReference type="EMBL" id="MCI28498.1"/>
    </source>
</evidence>
<accession>A0A392QW19</accession>
<reference evidence="1 2" key="1">
    <citation type="journal article" date="2018" name="Front. Plant Sci.">
        <title>Red Clover (Trifolium pratense) and Zigzag Clover (T. medium) - A Picture of Genomic Similarities and Differences.</title>
        <authorList>
            <person name="Dluhosova J."/>
            <person name="Istvanek J."/>
            <person name="Nedelnik J."/>
            <person name="Repkova J."/>
        </authorList>
    </citation>
    <scope>NUCLEOTIDE SEQUENCE [LARGE SCALE GENOMIC DNA]</scope>
    <source>
        <strain evidence="2">cv. 10/8</strain>
        <tissue evidence="1">Leaf</tissue>
    </source>
</reference>
<dbReference type="AlphaFoldDB" id="A0A392QW19"/>
<keyword evidence="2" id="KW-1185">Reference proteome</keyword>
<name>A0A392QW19_9FABA</name>
<proteinExistence type="predicted"/>
<evidence type="ECO:0000313" key="2">
    <source>
        <dbReference type="Proteomes" id="UP000265520"/>
    </source>
</evidence>
<dbReference type="EMBL" id="LXQA010166164">
    <property type="protein sequence ID" value="MCI28498.1"/>
    <property type="molecule type" value="Genomic_DNA"/>
</dbReference>
<dbReference type="Proteomes" id="UP000265520">
    <property type="component" value="Unassembled WGS sequence"/>
</dbReference>